<sequence length="92" mass="10174">MRRNPTALIMVIMLMLILAAIPLFAENDSSERSRKDGISEYGTFAVVQKPIEGVGQAIDWTVKGIGKAGSYVFTLPFRPFMKEKNQTGETHG</sequence>
<dbReference type="AlphaFoldDB" id="A0A2H0LS49"/>
<keyword evidence="1" id="KW-0472">Membrane</keyword>
<accession>A0A2H0LS49</accession>
<name>A0A2H0LS49_9BACT</name>
<evidence type="ECO:0000256" key="1">
    <source>
        <dbReference type="SAM" id="Phobius"/>
    </source>
</evidence>
<protein>
    <submittedName>
        <fullName evidence="2">Uncharacterized protein</fullName>
    </submittedName>
</protein>
<evidence type="ECO:0000313" key="3">
    <source>
        <dbReference type="Proteomes" id="UP000230859"/>
    </source>
</evidence>
<gene>
    <name evidence="2" type="ORF">COV74_01635</name>
</gene>
<dbReference type="EMBL" id="PCVY01000016">
    <property type="protein sequence ID" value="PIQ87249.1"/>
    <property type="molecule type" value="Genomic_DNA"/>
</dbReference>
<keyword evidence="1" id="KW-1133">Transmembrane helix</keyword>
<proteinExistence type="predicted"/>
<keyword evidence="1" id="KW-0812">Transmembrane</keyword>
<comment type="caution">
    <text evidence="2">The sequence shown here is derived from an EMBL/GenBank/DDBJ whole genome shotgun (WGS) entry which is preliminary data.</text>
</comment>
<dbReference type="Proteomes" id="UP000230859">
    <property type="component" value="Unassembled WGS sequence"/>
</dbReference>
<evidence type="ECO:0000313" key="2">
    <source>
        <dbReference type="EMBL" id="PIQ87249.1"/>
    </source>
</evidence>
<feature type="transmembrane region" description="Helical" evidence="1">
    <location>
        <begin position="6"/>
        <end position="25"/>
    </location>
</feature>
<reference evidence="2 3" key="1">
    <citation type="submission" date="2017-09" db="EMBL/GenBank/DDBJ databases">
        <title>Depth-based differentiation of microbial function through sediment-hosted aquifers and enrichment of novel symbionts in the deep terrestrial subsurface.</title>
        <authorList>
            <person name="Probst A.J."/>
            <person name="Ladd B."/>
            <person name="Jarett J.K."/>
            <person name="Geller-Mcgrath D.E."/>
            <person name="Sieber C.M."/>
            <person name="Emerson J.B."/>
            <person name="Anantharaman K."/>
            <person name="Thomas B.C."/>
            <person name="Malmstrom R."/>
            <person name="Stieglmeier M."/>
            <person name="Klingl A."/>
            <person name="Woyke T."/>
            <person name="Ryan C.M."/>
            <person name="Banfield J.F."/>
        </authorList>
    </citation>
    <scope>NUCLEOTIDE SEQUENCE [LARGE SCALE GENOMIC DNA]</scope>
    <source>
        <strain evidence="2">CG11_big_fil_rev_8_21_14_0_20_45_26</strain>
    </source>
</reference>
<organism evidence="2 3">
    <name type="scientific">Candidatus Abzuiibacterium crystallinum</name>
    <dbReference type="NCBI Taxonomy" id="1974748"/>
    <lineage>
        <taxon>Bacteria</taxon>
        <taxon>Pseudomonadati</taxon>
        <taxon>Candidatus Omnitrophota</taxon>
        <taxon>Candidatus Abzuiibacterium</taxon>
    </lineage>
</organism>